<dbReference type="STRING" id="402600.SAMN05216188_13172"/>
<dbReference type="CDD" id="cd07036">
    <property type="entry name" value="TPP_PYR_E1-PDHc-beta_like"/>
    <property type="match status" value="1"/>
</dbReference>
<proteinExistence type="predicted"/>
<dbReference type="InterPro" id="IPR009014">
    <property type="entry name" value="Transketo_C/PFOR_II"/>
</dbReference>
<organism evidence="5 6">
    <name type="scientific">Lentzea xinjiangensis</name>
    <dbReference type="NCBI Taxonomy" id="402600"/>
    <lineage>
        <taxon>Bacteria</taxon>
        <taxon>Bacillati</taxon>
        <taxon>Actinomycetota</taxon>
        <taxon>Actinomycetes</taxon>
        <taxon>Pseudonocardiales</taxon>
        <taxon>Pseudonocardiaceae</taxon>
        <taxon>Lentzea</taxon>
    </lineage>
</organism>
<dbReference type="GO" id="GO:0000287">
    <property type="term" value="F:magnesium ion binding"/>
    <property type="evidence" value="ECO:0007669"/>
    <property type="project" value="UniProtKB-ARBA"/>
</dbReference>
<evidence type="ECO:0000256" key="2">
    <source>
        <dbReference type="ARBA" id="ARBA00023002"/>
    </source>
</evidence>
<evidence type="ECO:0000313" key="6">
    <source>
        <dbReference type="Proteomes" id="UP000199352"/>
    </source>
</evidence>
<dbReference type="Pfam" id="PF02780">
    <property type="entry name" value="Transketolase_C"/>
    <property type="match status" value="1"/>
</dbReference>
<dbReference type="Proteomes" id="UP000199352">
    <property type="component" value="Unassembled WGS sequence"/>
</dbReference>
<evidence type="ECO:0000313" key="5">
    <source>
        <dbReference type="EMBL" id="SES30383.1"/>
    </source>
</evidence>
<feature type="domain" description="Transketolase-like pyrimidine-binding" evidence="4">
    <location>
        <begin position="7"/>
        <end position="181"/>
    </location>
</feature>
<reference evidence="6" key="1">
    <citation type="submission" date="2016-10" db="EMBL/GenBank/DDBJ databases">
        <authorList>
            <person name="Varghese N."/>
            <person name="Submissions S."/>
        </authorList>
    </citation>
    <scope>NUCLEOTIDE SEQUENCE [LARGE SCALE GENOMIC DNA]</scope>
    <source>
        <strain evidence="6">CGMCC 4.3525</strain>
    </source>
</reference>
<keyword evidence="5" id="KW-0670">Pyruvate</keyword>
<dbReference type="FunFam" id="3.40.50.970:FF:000001">
    <property type="entry name" value="Pyruvate dehydrogenase E1 beta subunit"/>
    <property type="match status" value="1"/>
</dbReference>
<dbReference type="SUPFAM" id="SSF52518">
    <property type="entry name" value="Thiamin diphosphate-binding fold (THDP-binding)"/>
    <property type="match status" value="1"/>
</dbReference>
<sequence>MPETKNLSYAESVNAALRRALAERPETLLFGEDVGAPGGVFGVTKGLRKEFGERVFDTPISESAILGGAVGAAVFGRRPIAEIMWADFSLVAFDQLVNQAANVRYVSRGALSAPLTVRTQQGNAPGACAQHSQSLEALFAHVPGLRVCLPATHQDAYDLLLSAIWCDDPVIVIENRTLYHAGKQEVRLGGEVRPVGGAAVRRPGRDVTVLTWGALQHRVLEAADRLAADGIDAEVIDARWVRPLDLDAVLASVRRTGRLVVAHEAHTVGGVGGEVLAAVAEAGVPLRCPPVRVGTPDTRIPAAPGLAAAVIPSAEVIAEAITKSVRAQGPSSKLVHPTGFDLVPWCAGMS</sequence>
<dbReference type="PANTHER" id="PTHR43257:SF2">
    <property type="entry name" value="PYRUVATE DEHYDROGENASE E1 COMPONENT SUBUNIT BETA"/>
    <property type="match status" value="1"/>
</dbReference>
<name>A0A1H9WA80_9PSEU</name>
<dbReference type="InterPro" id="IPR029061">
    <property type="entry name" value="THDP-binding"/>
</dbReference>
<dbReference type="GO" id="GO:0016491">
    <property type="term" value="F:oxidoreductase activity"/>
    <property type="evidence" value="ECO:0007669"/>
    <property type="project" value="UniProtKB-KW"/>
</dbReference>
<accession>A0A1H9WA80</accession>
<evidence type="ECO:0000259" key="4">
    <source>
        <dbReference type="SMART" id="SM00861"/>
    </source>
</evidence>
<dbReference type="SMART" id="SM00861">
    <property type="entry name" value="Transket_pyr"/>
    <property type="match status" value="1"/>
</dbReference>
<keyword evidence="3" id="KW-0786">Thiamine pyrophosphate</keyword>
<dbReference type="PANTHER" id="PTHR43257">
    <property type="entry name" value="PYRUVATE DEHYDROGENASE E1 COMPONENT BETA SUBUNIT"/>
    <property type="match status" value="1"/>
</dbReference>
<evidence type="ECO:0000256" key="3">
    <source>
        <dbReference type="ARBA" id="ARBA00023052"/>
    </source>
</evidence>
<dbReference type="Gene3D" id="3.40.50.970">
    <property type="match status" value="1"/>
</dbReference>
<dbReference type="AlphaFoldDB" id="A0A1H9WA80"/>
<keyword evidence="6" id="KW-1185">Reference proteome</keyword>
<dbReference type="EMBL" id="FOFR01000031">
    <property type="protein sequence ID" value="SES30383.1"/>
    <property type="molecule type" value="Genomic_DNA"/>
</dbReference>
<gene>
    <name evidence="5" type="ORF">SAMN05216188_13172</name>
</gene>
<dbReference type="Pfam" id="PF02779">
    <property type="entry name" value="Transket_pyr"/>
    <property type="match status" value="1"/>
</dbReference>
<dbReference type="Gene3D" id="3.40.50.920">
    <property type="match status" value="1"/>
</dbReference>
<protein>
    <submittedName>
        <fullName evidence="5">Pyruvate dehydrogenase E1 component beta subunit</fullName>
    </submittedName>
</protein>
<dbReference type="SUPFAM" id="SSF52922">
    <property type="entry name" value="TK C-terminal domain-like"/>
    <property type="match status" value="1"/>
</dbReference>
<dbReference type="InterPro" id="IPR033248">
    <property type="entry name" value="Transketolase_C"/>
</dbReference>
<comment type="cofactor">
    <cofactor evidence="1">
        <name>thiamine diphosphate</name>
        <dbReference type="ChEBI" id="CHEBI:58937"/>
    </cofactor>
</comment>
<dbReference type="InterPro" id="IPR005475">
    <property type="entry name" value="Transketolase-like_Pyr-bd"/>
</dbReference>
<evidence type="ECO:0000256" key="1">
    <source>
        <dbReference type="ARBA" id="ARBA00001964"/>
    </source>
</evidence>
<keyword evidence="2" id="KW-0560">Oxidoreductase</keyword>
<dbReference type="RefSeq" id="WP_245778346.1">
    <property type="nucleotide sequence ID" value="NZ_FOFR01000031.1"/>
</dbReference>